<accession>A0A8E2JLT3</accession>
<organism evidence="3 4">
    <name type="scientific">Glonium stellatum</name>
    <dbReference type="NCBI Taxonomy" id="574774"/>
    <lineage>
        <taxon>Eukaryota</taxon>
        <taxon>Fungi</taxon>
        <taxon>Dikarya</taxon>
        <taxon>Ascomycota</taxon>
        <taxon>Pezizomycotina</taxon>
        <taxon>Dothideomycetes</taxon>
        <taxon>Pleosporomycetidae</taxon>
        <taxon>Gloniales</taxon>
        <taxon>Gloniaceae</taxon>
        <taxon>Glonium</taxon>
    </lineage>
</organism>
<dbReference type="Pfam" id="PF25545">
    <property type="entry name" value="DUF7924"/>
    <property type="match status" value="1"/>
</dbReference>
<sequence>MSAATLPKRSASALDDVDDAPKQRCISPHTRDNSGIKRRCSYYSKYAPNTIFHDLVKPSNTHSKRRHDSASPNSNFVSLPLTAENLQKLEAQAIMPRTGSRSPVKSSTKSSQGGFKLRCFSVFCGGRNEPLPHSLQLFADNVLLKPQPETPSAVRIAQRANAAAKMSEPNGKALLRRFLLPKTRMQSDDDDDEAIEQIDVSAESNLAPDFLPEPADAAAKQWFNILEAPRPDDTVGYLRRHLADSRAPRLQSPFTLAEERIFAPFDACKEVTFPFLTFQWKSALNGGTMEGAERQASRDGAALVNSMHQLLKAAYPHADPEPQNTAHISITCDMRTAVAWIHWRQIDDESNITYEMERLAQSFCNDYESMRQIRAVIKNATEYALDPRLKIIKSAIEVLKEKLEADGSVAQVVSQQIVPQSHLATPSVSSTVSDSPARKRPRLDAVDKCPSWYSLSNFLPPKRITRFMDLLAVF</sequence>
<dbReference type="PANTHER" id="PTHR42470">
    <property type="entry name" value="VAST DOMAIN-CONTAINING PROTEIN"/>
    <property type="match status" value="1"/>
</dbReference>
<feature type="domain" description="DUF7924" evidence="2">
    <location>
        <begin position="217"/>
        <end position="396"/>
    </location>
</feature>
<reference evidence="3 4" key="1">
    <citation type="journal article" date="2016" name="Nat. Commun.">
        <title>Ectomycorrhizal ecology is imprinted in the genome of the dominant symbiotic fungus Cenococcum geophilum.</title>
        <authorList>
            <consortium name="DOE Joint Genome Institute"/>
            <person name="Peter M."/>
            <person name="Kohler A."/>
            <person name="Ohm R.A."/>
            <person name="Kuo A."/>
            <person name="Krutzmann J."/>
            <person name="Morin E."/>
            <person name="Arend M."/>
            <person name="Barry K.W."/>
            <person name="Binder M."/>
            <person name="Choi C."/>
            <person name="Clum A."/>
            <person name="Copeland A."/>
            <person name="Grisel N."/>
            <person name="Haridas S."/>
            <person name="Kipfer T."/>
            <person name="LaButti K."/>
            <person name="Lindquist E."/>
            <person name="Lipzen A."/>
            <person name="Maire R."/>
            <person name="Meier B."/>
            <person name="Mihaltcheva S."/>
            <person name="Molinier V."/>
            <person name="Murat C."/>
            <person name="Poggeler S."/>
            <person name="Quandt C.A."/>
            <person name="Sperisen C."/>
            <person name="Tritt A."/>
            <person name="Tisserant E."/>
            <person name="Crous P.W."/>
            <person name="Henrissat B."/>
            <person name="Nehls U."/>
            <person name="Egli S."/>
            <person name="Spatafora J.W."/>
            <person name="Grigoriev I.V."/>
            <person name="Martin F.M."/>
        </authorList>
    </citation>
    <scope>NUCLEOTIDE SEQUENCE [LARGE SCALE GENOMIC DNA]</scope>
    <source>
        <strain evidence="3 4">CBS 207.34</strain>
    </source>
</reference>
<dbReference type="EMBL" id="KV751132">
    <property type="protein sequence ID" value="OCL01444.1"/>
    <property type="molecule type" value="Genomic_DNA"/>
</dbReference>
<keyword evidence="4" id="KW-1185">Reference proteome</keyword>
<proteinExistence type="predicted"/>
<dbReference type="PANTHER" id="PTHR42470:SF1">
    <property type="entry name" value="VAST DOMAIN-CONTAINING PROTEIN"/>
    <property type="match status" value="1"/>
</dbReference>
<gene>
    <name evidence="3" type="ORF">AOQ84DRAFT_393659</name>
</gene>
<feature type="region of interest" description="Disordered" evidence="1">
    <location>
        <begin position="1"/>
        <end position="31"/>
    </location>
</feature>
<name>A0A8E2JLT3_9PEZI</name>
<dbReference type="OrthoDB" id="5426775at2759"/>
<evidence type="ECO:0000313" key="3">
    <source>
        <dbReference type="EMBL" id="OCL01444.1"/>
    </source>
</evidence>
<dbReference type="AlphaFoldDB" id="A0A8E2JLT3"/>
<protein>
    <recommendedName>
        <fullName evidence="2">DUF7924 domain-containing protein</fullName>
    </recommendedName>
</protein>
<dbReference type="Proteomes" id="UP000250140">
    <property type="component" value="Unassembled WGS sequence"/>
</dbReference>
<evidence type="ECO:0000256" key="1">
    <source>
        <dbReference type="SAM" id="MobiDB-lite"/>
    </source>
</evidence>
<evidence type="ECO:0000313" key="4">
    <source>
        <dbReference type="Proteomes" id="UP000250140"/>
    </source>
</evidence>
<evidence type="ECO:0000259" key="2">
    <source>
        <dbReference type="Pfam" id="PF25545"/>
    </source>
</evidence>
<dbReference type="InterPro" id="IPR057684">
    <property type="entry name" value="DUF7924"/>
</dbReference>